<gene>
    <name evidence="2" type="ORF">GV827_22550</name>
</gene>
<dbReference type="Pfam" id="PF11994">
    <property type="entry name" value="DUF3489"/>
    <property type="match status" value="1"/>
</dbReference>
<accession>A0A6P0CIB6</accession>
<protein>
    <submittedName>
        <fullName evidence="2">DUF3489 domain-containing protein</fullName>
    </submittedName>
</protein>
<evidence type="ECO:0000256" key="1">
    <source>
        <dbReference type="SAM" id="MobiDB-lite"/>
    </source>
</evidence>
<evidence type="ECO:0000313" key="2">
    <source>
        <dbReference type="EMBL" id="NEK25150.1"/>
    </source>
</evidence>
<evidence type="ECO:0000313" key="3">
    <source>
        <dbReference type="Proteomes" id="UP000468591"/>
    </source>
</evidence>
<sequence>MTQSSKPKTKKAQLIQMLNRKAGADVATISEKLGWQSHTTRAALTGLRKAGFEISAEKQGQGDPLSYRITAQPADAA</sequence>
<feature type="region of interest" description="Disordered" evidence="1">
    <location>
        <begin position="55"/>
        <end position="77"/>
    </location>
</feature>
<organism evidence="2 3">
    <name type="scientific">Sulfitobacter sediminilitoris</name>
    <dbReference type="NCBI Taxonomy" id="2698830"/>
    <lineage>
        <taxon>Bacteria</taxon>
        <taxon>Pseudomonadati</taxon>
        <taxon>Pseudomonadota</taxon>
        <taxon>Alphaproteobacteria</taxon>
        <taxon>Rhodobacterales</taxon>
        <taxon>Roseobacteraceae</taxon>
        <taxon>Sulfitobacter</taxon>
    </lineage>
</organism>
<reference evidence="2 3" key="1">
    <citation type="submission" date="2020-01" db="EMBL/GenBank/DDBJ databases">
        <title>Sulfitobacter sediminilitoris sp. nov., isolated from a tidal flat.</title>
        <authorList>
            <person name="Park S."/>
            <person name="Yoon J.-H."/>
        </authorList>
    </citation>
    <scope>NUCLEOTIDE SEQUENCE [LARGE SCALE GENOMIC DNA]</scope>
    <source>
        <strain evidence="2 3">JBTF-M27</strain>
    </source>
</reference>
<comment type="caution">
    <text evidence="2">The sequence shown here is derived from an EMBL/GenBank/DDBJ whole genome shotgun (WGS) entry which is preliminary data.</text>
</comment>
<dbReference type="RefSeq" id="WP_164356486.1">
    <property type="nucleotide sequence ID" value="NZ_JAABNT010000043.1"/>
</dbReference>
<dbReference type="Proteomes" id="UP000468591">
    <property type="component" value="Unassembled WGS sequence"/>
</dbReference>
<name>A0A6P0CIB6_9RHOB</name>
<dbReference type="EMBL" id="JAABNT010000043">
    <property type="protein sequence ID" value="NEK25150.1"/>
    <property type="molecule type" value="Genomic_DNA"/>
</dbReference>
<dbReference type="AlphaFoldDB" id="A0A6P0CIB6"/>
<dbReference type="InterPro" id="IPR021880">
    <property type="entry name" value="DUF3489"/>
</dbReference>
<keyword evidence="3" id="KW-1185">Reference proteome</keyword>
<proteinExistence type="predicted"/>